<name>A0A6N2K211_SALVM</name>
<dbReference type="AlphaFoldDB" id="A0A6N2K211"/>
<feature type="domain" description="Yippee" evidence="6">
    <location>
        <begin position="13"/>
        <end position="111"/>
    </location>
</feature>
<gene>
    <name evidence="7" type="ORF">SVIM_LOCUS10657</name>
</gene>
<evidence type="ECO:0000256" key="2">
    <source>
        <dbReference type="ARBA" id="ARBA00022723"/>
    </source>
</evidence>
<evidence type="ECO:0000256" key="3">
    <source>
        <dbReference type="ARBA" id="ARBA00022833"/>
    </source>
</evidence>
<evidence type="ECO:0000259" key="6">
    <source>
        <dbReference type="PROSITE" id="PS51792"/>
    </source>
</evidence>
<dbReference type="InterPro" id="IPR034751">
    <property type="entry name" value="Yippee"/>
</dbReference>
<dbReference type="InterPro" id="IPR004910">
    <property type="entry name" value="Yippee/Mis18/Cereblon"/>
</dbReference>
<evidence type="ECO:0000313" key="7">
    <source>
        <dbReference type="EMBL" id="VFU21071.1"/>
    </source>
</evidence>
<dbReference type="EMBL" id="CAADRP010000002">
    <property type="protein sequence ID" value="VFU21071.1"/>
    <property type="molecule type" value="Genomic_DNA"/>
</dbReference>
<sequence>MIAEEKAEKVEGEGGSSSASGVKLNSLLITISSPKIFKAAMAVLISSEKVNISLGPNEERKLASGFHTVRDIYCTSCQQILGWKYEKAVEESQKYKEGMFILEKERMLKEGW</sequence>
<keyword evidence="3" id="KW-0862">Zinc</keyword>
<dbReference type="PROSITE" id="PS51792">
    <property type="entry name" value="YIPPEE"/>
    <property type="match status" value="1"/>
</dbReference>
<protein>
    <recommendedName>
        <fullName evidence="4">Protein yippee-like</fullName>
    </recommendedName>
</protein>
<comment type="similarity">
    <text evidence="1 4">Belongs to the yippee family.</text>
</comment>
<dbReference type="Pfam" id="PF03226">
    <property type="entry name" value="Yippee-Mis18"/>
    <property type="match status" value="1"/>
</dbReference>
<proteinExistence type="inferred from homology"/>
<evidence type="ECO:0000256" key="1">
    <source>
        <dbReference type="ARBA" id="ARBA00005613"/>
    </source>
</evidence>
<feature type="region of interest" description="Disordered" evidence="5">
    <location>
        <begin position="1"/>
        <end position="20"/>
    </location>
</feature>
<keyword evidence="2" id="KW-0479">Metal-binding</keyword>
<accession>A0A6N2K211</accession>
<dbReference type="InterPro" id="IPR039058">
    <property type="entry name" value="Yippee_fam"/>
</dbReference>
<dbReference type="GO" id="GO:0046872">
    <property type="term" value="F:metal ion binding"/>
    <property type="evidence" value="ECO:0007669"/>
    <property type="project" value="UniProtKB-KW"/>
</dbReference>
<reference evidence="7" key="1">
    <citation type="submission" date="2019-03" db="EMBL/GenBank/DDBJ databases">
        <authorList>
            <person name="Mank J."/>
            <person name="Almeida P."/>
        </authorList>
    </citation>
    <scope>NUCLEOTIDE SEQUENCE</scope>
    <source>
        <strain evidence="7">78183</strain>
    </source>
</reference>
<evidence type="ECO:0000256" key="4">
    <source>
        <dbReference type="RuleBase" id="RU110713"/>
    </source>
</evidence>
<feature type="compositionally biased region" description="Basic and acidic residues" evidence="5">
    <location>
        <begin position="1"/>
        <end position="12"/>
    </location>
</feature>
<organism evidence="7">
    <name type="scientific">Salix viminalis</name>
    <name type="common">Common osier</name>
    <name type="synonym">Basket willow</name>
    <dbReference type="NCBI Taxonomy" id="40686"/>
    <lineage>
        <taxon>Eukaryota</taxon>
        <taxon>Viridiplantae</taxon>
        <taxon>Streptophyta</taxon>
        <taxon>Embryophyta</taxon>
        <taxon>Tracheophyta</taxon>
        <taxon>Spermatophyta</taxon>
        <taxon>Magnoliopsida</taxon>
        <taxon>eudicotyledons</taxon>
        <taxon>Gunneridae</taxon>
        <taxon>Pentapetalae</taxon>
        <taxon>rosids</taxon>
        <taxon>fabids</taxon>
        <taxon>Malpighiales</taxon>
        <taxon>Salicaceae</taxon>
        <taxon>Saliceae</taxon>
        <taxon>Salix</taxon>
    </lineage>
</organism>
<dbReference type="PANTHER" id="PTHR13848">
    <property type="entry name" value="PROTEIN YIPPEE-LIKE CG15309-RELATED"/>
    <property type="match status" value="1"/>
</dbReference>
<evidence type="ECO:0000256" key="5">
    <source>
        <dbReference type="SAM" id="MobiDB-lite"/>
    </source>
</evidence>